<protein>
    <submittedName>
        <fullName evidence="2">Uncharacterized protein</fullName>
    </submittedName>
</protein>
<dbReference type="Proteomes" id="UP000245956">
    <property type="component" value="Unassembled WGS sequence"/>
</dbReference>
<evidence type="ECO:0000313" key="3">
    <source>
        <dbReference type="Proteomes" id="UP000245956"/>
    </source>
</evidence>
<proteinExistence type="predicted"/>
<reference evidence="2 3" key="1">
    <citation type="journal article" date="2016" name="Front. Microbiol.">
        <title>Genome and transcriptome sequences reveal the specific parasitism of the nematophagous Purpureocillium lilacinum 36-1.</title>
        <authorList>
            <person name="Xie J."/>
            <person name="Li S."/>
            <person name="Mo C."/>
            <person name="Xiao X."/>
            <person name="Peng D."/>
            <person name="Wang G."/>
            <person name="Xiao Y."/>
        </authorList>
    </citation>
    <scope>NUCLEOTIDE SEQUENCE [LARGE SCALE GENOMIC DNA]</scope>
    <source>
        <strain evidence="2 3">36-1</strain>
    </source>
</reference>
<feature type="compositionally biased region" description="Low complexity" evidence="1">
    <location>
        <begin position="48"/>
        <end position="61"/>
    </location>
</feature>
<evidence type="ECO:0000313" key="2">
    <source>
        <dbReference type="EMBL" id="PWI69520.1"/>
    </source>
</evidence>
<gene>
    <name evidence="2" type="ORF">PCL_01167</name>
</gene>
<evidence type="ECO:0000256" key="1">
    <source>
        <dbReference type="SAM" id="MobiDB-lite"/>
    </source>
</evidence>
<accession>A0A2U3E4T2</accession>
<feature type="compositionally biased region" description="Polar residues" evidence="1">
    <location>
        <begin position="1"/>
        <end position="13"/>
    </location>
</feature>
<feature type="compositionally biased region" description="Low complexity" evidence="1">
    <location>
        <begin position="93"/>
        <end position="108"/>
    </location>
</feature>
<dbReference type="EMBL" id="LCWV01000012">
    <property type="protein sequence ID" value="PWI69520.1"/>
    <property type="molecule type" value="Genomic_DNA"/>
</dbReference>
<name>A0A2U3E4T2_PURLI</name>
<comment type="caution">
    <text evidence="2">The sequence shown here is derived from an EMBL/GenBank/DDBJ whole genome shotgun (WGS) entry which is preliminary data.</text>
</comment>
<organism evidence="2 3">
    <name type="scientific">Purpureocillium lilacinum</name>
    <name type="common">Paecilomyces lilacinus</name>
    <dbReference type="NCBI Taxonomy" id="33203"/>
    <lineage>
        <taxon>Eukaryota</taxon>
        <taxon>Fungi</taxon>
        <taxon>Dikarya</taxon>
        <taxon>Ascomycota</taxon>
        <taxon>Pezizomycotina</taxon>
        <taxon>Sordariomycetes</taxon>
        <taxon>Hypocreomycetidae</taxon>
        <taxon>Hypocreales</taxon>
        <taxon>Ophiocordycipitaceae</taxon>
        <taxon>Purpureocillium</taxon>
    </lineage>
</organism>
<dbReference type="AlphaFoldDB" id="A0A2U3E4T2"/>
<feature type="region of interest" description="Disordered" evidence="1">
    <location>
        <begin position="1"/>
        <end position="120"/>
    </location>
</feature>
<sequence>MSTGSPSNLQTIAGSGAQRAVAIQDGPVPEATLGGSRSPSPEEPPELPRVSELPPELLALPLDDDSEESKSDGSEGWVMTGRPQPVQRTAAVPPSSGIEGSAAAGSSPNDAGAAEEKPCDFDNDSVEYLWSSASTLNWDNGPFDYEVPFDRPLLHEMYQFEANHPRAASLLRTLRSLPRRAQQVGSAATTAASSAVQSVQDGTAPGQAAQAARYIIREVGRIGEGAAEEARQRGQELSEAVARQWPELVAALGSGWLGQIGDLAGEGAELLPGLEQNHRLARRATR</sequence>